<evidence type="ECO:0000313" key="2">
    <source>
        <dbReference type="EMBL" id="MBC5637651.1"/>
    </source>
</evidence>
<dbReference type="InterPro" id="IPR043129">
    <property type="entry name" value="ATPase_NBD"/>
</dbReference>
<gene>
    <name evidence="2" type="ORF">H8S33_12615</name>
</gene>
<organism evidence="2 3">
    <name type="scientific">Ornithinibacillus hominis</name>
    <dbReference type="NCBI Taxonomy" id="2763055"/>
    <lineage>
        <taxon>Bacteria</taxon>
        <taxon>Bacillati</taxon>
        <taxon>Bacillota</taxon>
        <taxon>Bacilli</taxon>
        <taxon>Bacillales</taxon>
        <taxon>Bacillaceae</taxon>
        <taxon>Ornithinibacillus</taxon>
    </lineage>
</organism>
<dbReference type="EMBL" id="JACOOL010000009">
    <property type="protein sequence ID" value="MBC5637651.1"/>
    <property type="molecule type" value="Genomic_DNA"/>
</dbReference>
<name>A0A923L712_9BACI</name>
<dbReference type="RefSeq" id="WP_186870359.1">
    <property type="nucleotide sequence ID" value="NZ_JACOOL010000009.1"/>
</dbReference>
<dbReference type="InterPro" id="IPR002731">
    <property type="entry name" value="ATPase_BadF"/>
</dbReference>
<evidence type="ECO:0000313" key="3">
    <source>
        <dbReference type="Proteomes" id="UP000637359"/>
    </source>
</evidence>
<dbReference type="PANTHER" id="PTHR43190">
    <property type="entry name" value="N-ACETYL-D-GLUCOSAMINE KINASE"/>
    <property type="match status" value="1"/>
</dbReference>
<dbReference type="Gene3D" id="3.30.420.40">
    <property type="match status" value="2"/>
</dbReference>
<protein>
    <submittedName>
        <fullName evidence="2">ROK family protein</fullName>
    </submittedName>
</protein>
<keyword evidence="3" id="KW-1185">Reference proteome</keyword>
<dbReference type="Pfam" id="PF01869">
    <property type="entry name" value="BcrAD_BadFG"/>
    <property type="match status" value="1"/>
</dbReference>
<dbReference type="InterPro" id="IPR052519">
    <property type="entry name" value="Euk-type_GlcNAc_Kinase"/>
</dbReference>
<accession>A0A923L712</accession>
<dbReference type="CDD" id="cd24007">
    <property type="entry name" value="ASKHA_NBD_eukNAGK-like"/>
    <property type="match status" value="1"/>
</dbReference>
<proteinExistence type="predicted"/>
<evidence type="ECO:0000259" key="1">
    <source>
        <dbReference type="Pfam" id="PF01869"/>
    </source>
</evidence>
<reference evidence="2" key="1">
    <citation type="submission" date="2020-08" db="EMBL/GenBank/DDBJ databases">
        <title>Genome public.</title>
        <authorList>
            <person name="Liu C."/>
            <person name="Sun Q."/>
        </authorList>
    </citation>
    <scope>NUCLEOTIDE SEQUENCE</scope>
    <source>
        <strain evidence="2">BX22</strain>
    </source>
</reference>
<comment type="caution">
    <text evidence="2">The sequence shown here is derived from an EMBL/GenBank/DDBJ whole genome shotgun (WGS) entry which is preliminary data.</text>
</comment>
<dbReference type="AlphaFoldDB" id="A0A923L712"/>
<sequence length="321" mass="34731">MEYVIGIDGGGTKTQVVLTDMEGRVVSHTQYGSTNPNAVSKSELIDTFQTIFHDLQQSVPDVVRNVSTIFAGISGAGSQQSASLVTEVIQSTLPSDVKVKVEPDSVNALYAGTYGKPGIVQISGTGSITFGVNENNQHGRVGGWGYLLGDEGSGYDLGRKGIMAVLQHEDGRGPSTMLKDILFSYFQVTSGRELIDQIYHSRAPRMTIAQVSKLVFQAYEAGDAVVATMMQHVAKEISHSIKTLDQKLFTTNNELEVILCGGLFSNRMILPPLLELEFKSYSKPVSFILPELLPVAGSIIGALLENKQTISTSIIDNLRKM</sequence>
<feature type="domain" description="ATPase BadF/BadG/BcrA/BcrD type" evidence="1">
    <location>
        <begin position="5"/>
        <end position="269"/>
    </location>
</feature>
<dbReference type="Proteomes" id="UP000637359">
    <property type="component" value="Unassembled WGS sequence"/>
</dbReference>
<dbReference type="SUPFAM" id="SSF53067">
    <property type="entry name" value="Actin-like ATPase domain"/>
    <property type="match status" value="2"/>
</dbReference>
<dbReference type="PANTHER" id="PTHR43190:SF3">
    <property type="entry name" value="N-ACETYL-D-GLUCOSAMINE KINASE"/>
    <property type="match status" value="1"/>
</dbReference>